<comment type="caution">
    <text evidence="3">The sequence shown here is derived from an EMBL/GenBank/DDBJ whole genome shotgun (WGS) entry which is preliminary data.</text>
</comment>
<dbReference type="Proteomes" id="UP000308121">
    <property type="component" value="Unassembled WGS sequence"/>
</dbReference>
<dbReference type="SUPFAM" id="SSF89392">
    <property type="entry name" value="Prokaryotic lipoproteins and lipoprotein localization factors"/>
    <property type="match status" value="1"/>
</dbReference>
<protein>
    <recommendedName>
        <fullName evidence="5">Lipoprotein</fullName>
    </recommendedName>
</protein>
<keyword evidence="2" id="KW-0732">Signal</keyword>
<dbReference type="RefSeq" id="WP_154729622.1">
    <property type="nucleotide sequence ID" value="NZ_SZYE01000073.1"/>
</dbReference>
<accession>A0A7Z8JYS4</accession>
<feature type="region of interest" description="Disordered" evidence="1">
    <location>
        <begin position="26"/>
        <end position="45"/>
    </location>
</feature>
<organism evidence="3 4">
    <name type="scientific">Cellulomonas hominis</name>
    <dbReference type="NCBI Taxonomy" id="156981"/>
    <lineage>
        <taxon>Bacteria</taxon>
        <taxon>Bacillati</taxon>
        <taxon>Actinomycetota</taxon>
        <taxon>Actinomycetes</taxon>
        <taxon>Micrococcales</taxon>
        <taxon>Cellulomonadaceae</taxon>
        <taxon>Cellulomonas</taxon>
    </lineage>
</organism>
<evidence type="ECO:0000313" key="4">
    <source>
        <dbReference type="Proteomes" id="UP000308121"/>
    </source>
</evidence>
<gene>
    <name evidence="3" type="ORF">FA014_10420</name>
</gene>
<dbReference type="OrthoDB" id="3781094at2"/>
<dbReference type="AlphaFoldDB" id="A0A7Z8JYS4"/>
<dbReference type="PROSITE" id="PS51257">
    <property type="entry name" value="PROKAR_LIPOPROTEIN"/>
    <property type="match status" value="1"/>
</dbReference>
<sequence length="273" mass="28191">MRVTRGIAALSLTAVAVLGLSACSDSGEKADKPAAGAEASAPAEEVAEVESDFDLTEDDFVERVTAAAQAAGTVTMDMTTTGSGVTQTASGVIRYTDGAQDLAMTMEVPGTGTIDFKMVGGIVYMQMPELTGDKYLQIDPADTSNPLSQSFAGMEGQFDPTGTLAGLADAVKSFEKVGEPQEVGGALAQEYRVVIDSSALSDPAVAEELAAAGTSLPPELTYSYWIDADDQMRRVTTEVAGVGTDVTFSGWGEPVDITAPTADQIADMSSLGF</sequence>
<dbReference type="InterPro" id="IPR029046">
    <property type="entry name" value="LolA/LolB/LppX"/>
</dbReference>
<feature type="signal peptide" evidence="2">
    <location>
        <begin position="1"/>
        <end position="16"/>
    </location>
</feature>
<proteinExistence type="predicted"/>
<evidence type="ECO:0000256" key="2">
    <source>
        <dbReference type="SAM" id="SignalP"/>
    </source>
</evidence>
<reference evidence="3 4" key="1">
    <citation type="submission" date="2019-05" db="EMBL/GenBank/DDBJ databases">
        <title>Genome sequence of Cellulomonas hominis strain CS1.</title>
        <authorList>
            <person name="Belmont J."/>
            <person name="Maclea K.S."/>
        </authorList>
    </citation>
    <scope>NUCLEOTIDE SEQUENCE [LARGE SCALE GENOMIC DNA]</scope>
    <source>
        <strain evidence="3 4">CS1</strain>
    </source>
</reference>
<name>A0A7Z8JYS4_9CELL</name>
<dbReference type="EMBL" id="SZYE01000073">
    <property type="protein sequence ID" value="TKR23593.1"/>
    <property type="molecule type" value="Genomic_DNA"/>
</dbReference>
<feature type="chain" id="PRO_5039716769" description="Lipoprotein" evidence="2">
    <location>
        <begin position="17"/>
        <end position="273"/>
    </location>
</feature>
<dbReference type="Gene3D" id="2.50.20.20">
    <property type="match status" value="1"/>
</dbReference>
<evidence type="ECO:0000256" key="1">
    <source>
        <dbReference type="SAM" id="MobiDB-lite"/>
    </source>
</evidence>
<feature type="compositionally biased region" description="Low complexity" evidence="1">
    <location>
        <begin position="33"/>
        <end position="44"/>
    </location>
</feature>
<evidence type="ECO:0008006" key="5">
    <source>
        <dbReference type="Google" id="ProtNLM"/>
    </source>
</evidence>
<evidence type="ECO:0000313" key="3">
    <source>
        <dbReference type="EMBL" id="TKR23593.1"/>
    </source>
</evidence>